<evidence type="ECO:0000259" key="1">
    <source>
        <dbReference type="Pfam" id="PF05239"/>
    </source>
</evidence>
<organism evidence="2 3">
    <name type="scientific">Maledivibacter halophilus</name>
    <dbReference type="NCBI Taxonomy" id="36842"/>
    <lineage>
        <taxon>Bacteria</taxon>
        <taxon>Bacillati</taxon>
        <taxon>Bacillota</taxon>
        <taxon>Clostridia</taxon>
        <taxon>Peptostreptococcales</taxon>
        <taxon>Caminicellaceae</taxon>
        <taxon>Maledivibacter</taxon>
    </lineage>
</organism>
<dbReference type="PANTHER" id="PTHR40061">
    <property type="entry name" value="SPORULATION PROTEIN YLMC-RELATED"/>
    <property type="match status" value="1"/>
</dbReference>
<dbReference type="Pfam" id="PF05239">
    <property type="entry name" value="PRC"/>
    <property type="match status" value="1"/>
</dbReference>
<dbReference type="RefSeq" id="WP_079492391.1">
    <property type="nucleotide sequence ID" value="NZ_FUZT01000006.1"/>
</dbReference>
<dbReference type="Proteomes" id="UP000190285">
    <property type="component" value="Unassembled WGS sequence"/>
</dbReference>
<dbReference type="AlphaFoldDB" id="A0A1T5LDI4"/>
<accession>A0A1T5LDI4</accession>
<dbReference type="InterPro" id="IPR027275">
    <property type="entry name" value="PRC-brl_dom"/>
</dbReference>
<name>A0A1T5LDI4_9FIRM</name>
<keyword evidence="3" id="KW-1185">Reference proteome</keyword>
<evidence type="ECO:0000313" key="3">
    <source>
        <dbReference type="Proteomes" id="UP000190285"/>
    </source>
</evidence>
<protein>
    <submittedName>
        <fullName evidence="2">Sporulation protein, YlmC/YmxH family</fullName>
    </submittedName>
</protein>
<dbReference type="STRING" id="36842.SAMN02194393_02804"/>
<dbReference type="Gene3D" id="2.30.30.240">
    <property type="entry name" value="PRC-barrel domain"/>
    <property type="match status" value="1"/>
</dbReference>
<gene>
    <name evidence="2" type="ORF">SAMN02194393_02804</name>
</gene>
<dbReference type="InterPro" id="IPR014238">
    <property type="entry name" value="Spore_YlmC/YmxH"/>
</dbReference>
<dbReference type="InterPro" id="IPR011033">
    <property type="entry name" value="PRC_barrel-like_sf"/>
</dbReference>
<proteinExistence type="predicted"/>
<sequence>MKFSELGGKEIVNLSDGARLGMVAESDLLIDEKTGKIKALLVPDIKSRFSIFSEKDFMEIPWDCVKKIGNDMIIIELDSNQYGNNSLYI</sequence>
<dbReference type="NCBIfam" id="TIGR02888">
    <property type="entry name" value="spore_YlmC_YmxH"/>
    <property type="match status" value="1"/>
</dbReference>
<feature type="domain" description="PRC-barrel" evidence="1">
    <location>
        <begin position="2"/>
        <end position="77"/>
    </location>
</feature>
<dbReference type="EMBL" id="FUZT01000006">
    <property type="protein sequence ID" value="SKC74030.1"/>
    <property type="molecule type" value="Genomic_DNA"/>
</dbReference>
<dbReference type="PANTHER" id="PTHR40061:SF1">
    <property type="entry name" value="SPORULATION PROTEIN YLMC-RELATED"/>
    <property type="match status" value="1"/>
</dbReference>
<dbReference type="OrthoDB" id="6024937at2"/>
<dbReference type="SUPFAM" id="SSF50346">
    <property type="entry name" value="PRC-barrel domain"/>
    <property type="match status" value="1"/>
</dbReference>
<evidence type="ECO:0000313" key="2">
    <source>
        <dbReference type="EMBL" id="SKC74030.1"/>
    </source>
</evidence>
<reference evidence="2 3" key="1">
    <citation type="submission" date="2017-02" db="EMBL/GenBank/DDBJ databases">
        <authorList>
            <person name="Peterson S.W."/>
        </authorList>
    </citation>
    <scope>NUCLEOTIDE SEQUENCE [LARGE SCALE GENOMIC DNA]</scope>
    <source>
        <strain evidence="2 3">M1</strain>
    </source>
</reference>